<dbReference type="CDD" id="cd03801">
    <property type="entry name" value="GT4_PimA-like"/>
    <property type="match status" value="1"/>
</dbReference>
<dbReference type="InterPro" id="IPR001296">
    <property type="entry name" value="Glyco_trans_1"/>
</dbReference>
<sequence length="396" mass="45923">MTYRQAILKYRLECIIVLPLVWLGKILGLLKPLKKKHGAFLFFSSADLGGAPKVNAQIANTIKDLNPLIIFSKTPRNNGFATLFDIPGVDIVDLHKKIDNKYLHFINIIYRGIIATWIAQSERPVVFGGECIYFYKIIPHIKKNIPAIELCHLNTWFNYTQTFIKRIDKRIFSTRDVMRQLIAQYRRQGIAEEYYQRIHFIDNYVDIPPRRQNDNSTLQILYVGRGAPQKRVPLIAAIADKMHQAEEPVHFSFVGDVENVIAIENYPFCTFYGNVTDAQQLKDLYHQSDCLILTSAYEGLPLVVMEMMARGKTVLSTNVDGIPDYITHKENGLLITEKDESKIIEQGAALLNWLIHHPEDRRKIEEAAYQYTLLHFSKEVFEKAYRNVFFEYSKYR</sequence>
<dbReference type="SUPFAM" id="SSF53756">
    <property type="entry name" value="UDP-Glycosyltransferase/glycogen phosphorylase"/>
    <property type="match status" value="1"/>
</dbReference>
<organism evidence="3 4">
    <name type="scientific">Niabella yanshanensis</name>
    <dbReference type="NCBI Taxonomy" id="577386"/>
    <lineage>
        <taxon>Bacteria</taxon>
        <taxon>Pseudomonadati</taxon>
        <taxon>Bacteroidota</taxon>
        <taxon>Chitinophagia</taxon>
        <taxon>Chitinophagales</taxon>
        <taxon>Chitinophagaceae</taxon>
        <taxon>Niabella</taxon>
    </lineage>
</organism>
<evidence type="ECO:0000259" key="2">
    <source>
        <dbReference type="Pfam" id="PF00534"/>
    </source>
</evidence>
<dbReference type="PANTHER" id="PTHR12526">
    <property type="entry name" value="GLYCOSYLTRANSFERASE"/>
    <property type="match status" value="1"/>
</dbReference>
<feature type="domain" description="Glycosyl transferase family 1" evidence="2">
    <location>
        <begin position="214"/>
        <end position="370"/>
    </location>
</feature>
<accession>A0ABZ0W460</accession>
<keyword evidence="4" id="KW-1185">Reference proteome</keyword>
<dbReference type="PANTHER" id="PTHR12526:SF637">
    <property type="entry name" value="GLYCOSYLTRANSFERASE EPSF-RELATED"/>
    <property type="match status" value="1"/>
</dbReference>
<dbReference type="RefSeq" id="WP_114792362.1">
    <property type="nucleotide sequence ID" value="NZ_CP139960.1"/>
</dbReference>
<reference evidence="3 4" key="1">
    <citation type="submission" date="2023-12" db="EMBL/GenBank/DDBJ databases">
        <title>Genome sequencing and assembly of bacterial species from a model synthetic community.</title>
        <authorList>
            <person name="Hogle S.L."/>
        </authorList>
    </citation>
    <scope>NUCLEOTIDE SEQUENCE [LARGE SCALE GENOMIC DNA]</scope>
    <source>
        <strain evidence="3 4">HAMBI_3031</strain>
    </source>
</reference>
<feature type="transmembrane region" description="Helical" evidence="1">
    <location>
        <begin position="12"/>
        <end position="30"/>
    </location>
</feature>
<dbReference type="EC" id="2.4.-.-" evidence="3"/>
<keyword evidence="1" id="KW-0812">Transmembrane</keyword>
<evidence type="ECO:0000313" key="3">
    <source>
        <dbReference type="EMBL" id="WQD37334.1"/>
    </source>
</evidence>
<keyword evidence="3" id="KW-0808">Transferase</keyword>
<keyword evidence="1" id="KW-0472">Membrane</keyword>
<dbReference type="Gene3D" id="3.40.50.2000">
    <property type="entry name" value="Glycogen Phosphorylase B"/>
    <property type="match status" value="1"/>
</dbReference>
<evidence type="ECO:0000313" key="4">
    <source>
        <dbReference type="Proteomes" id="UP001325680"/>
    </source>
</evidence>
<keyword evidence="3" id="KW-0328">Glycosyltransferase</keyword>
<protein>
    <submittedName>
        <fullName evidence="3">Glycosyltransferase family 4 protein</fullName>
        <ecNumber evidence="3">2.4.-.-</ecNumber>
    </submittedName>
</protein>
<dbReference type="Proteomes" id="UP001325680">
    <property type="component" value="Chromosome"/>
</dbReference>
<dbReference type="EMBL" id="CP139960">
    <property type="protein sequence ID" value="WQD37334.1"/>
    <property type="molecule type" value="Genomic_DNA"/>
</dbReference>
<proteinExistence type="predicted"/>
<evidence type="ECO:0000256" key="1">
    <source>
        <dbReference type="SAM" id="Phobius"/>
    </source>
</evidence>
<dbReference type="Pfam" id="PF00534">
    <property type="entry name" value="Glycos_transf_1"/>
    <property type="match status" value="1"/>
</dbReference>
<name>A0ABZ0W460_9BACT</name>
<dbReference type="GO" id="GO:0016757">
    <property type="term" value="F:glycosyltransferase activity"/>
    <property type="evidence" value="ECO:0007669"/>
    <property type="project" value="UniProtKB-KW"/>
</dbReference>
<gene>
    <name evidence="3" type="ORF">U0035_16830</name>
</gene>
<keyword evidence="1" id="KW-1133">Transmembrane helix</keyword>